<protein>
    <recommendedName>
        <fullName evidence="4">F-box domain-containing protein</fullName>
    </recommendedName>
</protein>
<dbReference type="PANTHER" id="PTHR46344:SF27">
    <property type="entry name" value="KELCH REPEAT SUPERFAMILY PROTEIN"/>
    <property type="match status" value="1"/>
</dbReference>
<dbReference type="Pfam" id="PF01344">
    <property type="entry name" value="Kelch_1"/>
    <property type="match status" value="2"/>
</dbReference>
<evidence type="ECO:0000313" key="6">
    <source>
        <dbReference type="Proteomes" id="UP000626092"/>
    </source>
</evidence>
<accession>A0A834G7D5</accession>
<dbReference type="InterPro" id="IPR006652">
    <property type="entry name" value="Kelch_1"/>
</dbReference>
<evidence type="ECO:0000313" key="5">
    <source>
        <dbReference type="EMBL" id="KAF7127394.1"/>
    </source>
</evidence>
<gene>
    <name evidence="5" type="ORF">RHSIM_Rhsim11G0135100</name>
</gene>
<dbReference type="AlphaFoldDB" id="A0A834G7D5"/>
<sequence>MGAVLSCSRRGRSSGFYEVPSGETRKRQRTSSSFYEANQQLFPSLPDEISIQILARVPRSCYLSAKLVSQSWKSAILSTELYEVRKELGTTEEWLYILTKVEDDKLMWYGLDPLSGKWQRLPPMPNFTGEDGSKRSLSGLRMWNMMGSSIRIADVIKGWLGRKDALDRMPFCGCAAGVIDGCIYVLGGFSRATAMSCVWRYHPILNRWIEVSPMSIGRAYCKTGVLNNKLYVVGGVTRGRGGLTPLRTAEVFDPCTGLWSQIPSMPFSQLLPTAFLADLLKPIATGMTSYKGKLYVAQSLYCWPFFVDVGGEVYDPDTNSWVDMPIGMGEGWPARQAGTKLSATVDGELYALDPSSSLNNSKIKSYDHENDAWKVVSGDVPIGDFDSESPYLLAGFLGKLHVITKDVNHNIAVMQTERQNHSSLVASTSTNIAVMQTERQNHSSSAASTSTNIAVMQTERQNRSSSVASTSTIPLDDSHLEEQTETNFWKVIAIKNAGSEELLNCQILEL</sequence>
<keyword evidence="2" id="KW-0677">Repeat</keyword>
<dbReference type="SMART" id="SM00256">
    <property type="entry name" value="FBOX"/>
    <property type="match status" value="1"/>
</dbReference>
<dbReference type="OrthoDB" id="45365at2759"/>
<reference evidence="5" key="1">
    <citation type="submission" date="2019-11" db="EMBL/GenBank/DDBJ databases">
        <authorList>
            <person name="Liu Y."/>
            <person name="Hou J."/>
            <person name="Li T.-Q."/>
            <person name="Guan C.-H."/>
            <person name="Wu X."/>
            <person name="Wu H.-Z."/>
            <person name="Ling F."/>
            <person name="Zhang R."/>
            <person name="Shi X.-G."/>
            <person name="Ren J.-P."/>
            <person name="Chen E.-F."/>
            <person name="Sun J.-M."/>
        </authorList>
    </citation>
    <scope>NUCLEOTIDE SEQUENCE</scope>
    <source>
        <strain evidence="5">Adult_tree_wgs_1</strain>
        <tissue evidence="5">Leaves</tissue>
    </source>
</reference>
<evidence type="ECO:0000256" key="3">
    <source>
        <dbReference type="SAM" id="MobiDB-lite"/>
    </source>
</evidence>
<keyword evidence="6" id="KW-1185">Reference proteome</keyword>
<dbReference type="EMBL" id="WJXA01000011">
    <property type="protein sequence ID" value="KAF7127394.1"/>
    <property type="molecule type" value="Genomic_DNA"/>
</dbReference>
<feature type="domain" description="F-box" evidence="4">
    <location>
        <begin position="45"/>
        <end position="85"/>
    </location>
</feature>
<evidence type="ECO:0000256" key="2">
    <source>
        <dbReference type="ARBA" id="ARBA00022737"/>
    </source>
</evidence>
<dbReference type="PANTHER" id="PTHR46344">
    <property type="entry name" value="OS02G0202900 PROTEIN"/>
    <property type="match status" value="1"/>
</dbReference>
<keyword evidence="1" id="KW-0880">Kelch repeat</keyword>
<evidence type="ECO:0000259" key="4">
    <source>
        <dbReference type="SMART" id="SM00256"/>
    </source>
</evidence>
<dbReference type="SMART" id="SM00612">
    <property type="entry name" value="Kelch"/>
    <property type="match status" value="2"/>
</dbReference>
<evidence type="ECO:0000256" key="1">
    <source>
        <dbReference type="ARBA" id="ARBA00022441"/>
    </source>
</evidence>
<dbReference type="Gene3D" id="2.120.10.80">
    <property type="entry name" value="Kelch-type beta propeller"/>
    <property type="match status" value="1"/>
</dbReference>
<dbReference type="SUPFAM" id="SSF81383">
    <property type="entry name" value="F-box domain"/>
    <property type="match status" value="1"/>
</dbReference>
<feature type="compositionally biased region" description="Polar residues" evidence="3">
    <location>
        <begin position="459"/>
        <end position="473"/>
    </location>
</feature>
<comment type="caution">
    <text evidence="5">The sequence shown here is derived from an EMBL/GenBank/DDBJ whole genome shotgun (WGS) entry which is preliminary data.</text>
</comment>
<dbReference type="InterPro" id="IPR001810">
    <property type="entry name" value="F-box_dom"/>
</dbReference>
<organism evidence="5 6">
    <name type="scientific">Rhododendron simsii</name>
    <name type="common">Sims's rhododendron</name>
    <dbReference type="NCBI Taxonomy" id="118357"/>
    <lineage>
        <taxon>Eukaryota</taxon>
        <taxon>Viridiplantae</taxon>
        <taxon>Streptophyta</taxon>
        <taxon>Embryophyta</taxon>
        <taxon>Tracheophyta</taxon>
        <taxon>Spermatophyta</taxon>
        <taxon>Magnoliopsida</taxon>
        <taxon>eudicotyledons</taxon>
        <taxon>Gunneridae</taxon>
        <taxon>Pentapetalae</taxon>
        <taxon>asterids</taxon>
        <taxon>Ericales</taxon>
        <taxon>Ericaceae</taxon>
        <taxon>Ericoideae</taxon>
        <taxon>Rhodoreae</taxon>
        <taxon>Rhododendron</taxon>
    </lineage>
</organism>
<name>A0A834G7D5_RHOSS</name>
<dbReference type="Proteomes" id="UP000626092">
    <property type="component" value="Unassembled WGS sequence"/>
</dbReference>
<feature type="region of interest" description="Disordered" evidence="3">
    <location>
        <begin position="459"/>
        <end position="479"/>
    </location>
</feature>
<dbReference type="InterPro" id="IPR036047">
    <property type="entry name" value="F-box-like_dom_sf"/>
</dbReference>
<dbReference type="InterPro" id="IPR015915">
    <property type="entry name" value="Kelch-typ_b-propeller"/>
</dbReference>
<dbReference type="SUPFAM" id="SSF117281">
    <property type="entry name" value="Kelch motif"/>
    <property type="match status" value="1"/>
</dbReference>
<dbReference type="Pfam" id="PF00646">
    <property type="entry name" value="F-box"/>
    <property type="match status" value="1"/>
</dbReference>
<dbReference type="CDD" id="cd22152">
    <property type="entry name" value="F-box_AtAFR-like"/>
    <property type="match status" value="1"/>
</dbReference>
<proteinExistence type="predicted"/>